<evidence type="ECO:0000313" key="4">
    <source>
        <dbReference type="EMBL" id="GAA2351828.1"/>
    </source>
</evidence>
<dbReference type="EMBL" id="BAAARV010000031">
    <property type="protein sequence ID" value="GAA2351828.1"/>
    <property type="molecule type" value="Genomic_DNA"/>
</dbReference>
<feature type="compositionally biased region" description="Low complexity" evidence="3">
    <location>
        <begin position="284"/>
        <end position="296"/>
    </location>
</feature>
<dbReference type="InterPro" id="IPR010998">
    <property type="entry name" value="Integrase_recombinase_N"/>
</dbReference>
<name>A0ABP5THX5_9ACTN</name>
<evidence type="ECO:0000256" key="1">
    <source>
        <dbReference type="ARBA" id="ARBA00023125"/>
    </source>
</evidence>
<dbReference type="InterPro" id="IPR011010">
    <property type="entry name" value="DNA_brk_join_enz"/>
</dbReference>
<protein>
    <recommendedName>
        <fullName evidence="6">Integrase</fullName>
    </recommendedName>
</protein>
<reference evidence="5" key="1">
    <citation type="journal article" date="2019" name="Int. J. Syst. Evol. Microbiol.">
        <title>The Global Catalogue of Microorganisms (GCM) 10K type strain sequencing project: providing services to taxonomists for standard genome sequencing and annotation.</title>
        <authorList>
            <consortium name="The Broad Institute Genomics Platform"/>
            <consortium name="The Broad Institute Genome Sequencing Center for Infectious Disease"/>
            <person name="Wu L."/>
            <person name="Ma J."/>
        </authorList>
    </citation>
    <scope>NUCLEOTIDE SEQUENCE [LARGE SCALE GENOMIC DNA]</scope>
    <source>
        <strain evidence="5">JCM 3272</strain>
    </source>
</reference>
<accession>A0ABP5THX5</accession>
<dbReference type="InterPro" id="IPR013762">
    <property type="entry name" value="Integrase-like_cat_sf"/>
</dbReference>
<evidence type="ECO:0008006" key="6">
    <source>
        <dbReference type="Google" id="ProtNLM"/>
    </source>
</evidence>
<dbReference type="SUPFAM" id="SSF56349">
    <property type="entry name" value="DNA breaking-rejoining enzymes"/>
    <property type="match status" value="1"/>
</dbReference>
<dbReference type="RefSeq" id="WP_344614152.1">
    <property type="nucleotide sequence ID" value="NZ_BAAARV010000031.1"/>
</dbReference>
<evidence type="ECO:0000313" key="5">
    <source>
        <dbReference type="Proteomes" id="UP001501444"/>
    </source>
</evidence>
<gene>
    <name evidence="4" type="ORF">GCM10010170_042170</name>
</gene>
<evidence type="ECO:0000256" key="3">
    <source>
        <dbReference type="SAM" id="MobiDB-lite"/>
    </source>
</evidence>
<sequence>MTAVPMSGRDADLDAARLLLSRLGVSPEELLQSPAVRPAVPTFREYLPVVRAAVGAGTLRAYSSYWNRIEEQWGERRMDDVKASDISGLVEFVKANRVLRRNARSGRGTAENLIAALRCAYNHAVADGYLTKDENPALKVPKPRRLPSTRGALADAKLAELNAAAASSGNDPELDALLLRLHTETACRRGGALALRPVDLDEEQCLVRLREKGETERWQPVSPTLMQYLQQHAHERGASGRRDAPTSPTGGGSGTTGGSAASTSRPRRRSSSWPSPLEQPRWSAATPAAAAARVNT</sequence>
<proteinExistence type="predicted"/>
<feature type="region of interest" description="Disordered" evidence="3">
    <location>
        <begin position="232"/>
        <end position="296"/>
    </location>
</feature>
<organism evidence="4 5">
    <name type="scientific">Dactylosporangium salmoneum</name>
    <dbReference type="NCBI Taxonomy" id="53361"/>
    <lineage>
        <taxon>Bacteria</taxon>
        <taxon>Bacillati</taxon>
        <taxon>Actinomycetota</taxon>
        <taxon>Actinomycetes</taxon>
        <taxon>Micromonosporales</taxon>
        <taxon>Micromonosporaceae</taxon>
        <taxon>Dactylosporangium</taxon>
    </lineage>
</organism>
<keyword evidence="2" id="KW-0233">DNA recombination</keyword>
<dbReference type="Gene3D" id="1.10.443.10">
    <property type="entry name" value="Intergrase catalytic core"/>
    <property type="match status" value="1"/>
</dbReference>
<comment type="caution">
    <text evidence="4">The sequence shown here is derived from an EMBL/GenBank/DDBJ whole genome shotgun (WGS) entry which is preliminary data.</text>
</comment>
<dbReference type="Gene3D" id="1.10.150.130">
    <property type="match status" value="1"/>
</dbReference>
<feature type="compositionally biased region" description="Basic and acidic residues" evidence="3">
    <location>
        <begin position="232"/>
        <end position="244"/>
    </location>
</feature>
<dbReference type="Proteomes" id="UP001501444">
    <property type="component" value="Unassembled WGS sequence"/>
</dbReference>
<keyword evidence="5" id="KW-1185">Reference proteome</keyword>
<evidence type="ECO:0000256" key="2">
    <source>
        <dbReference type="ARBA" id="ARBA00023172"/>
    </source>
</evidence>
<keyword evidence="1" id="KW-0238">DNA-binding</keyword>